<dbReference type="PANTHER" id="PTHR36394:SF1">
    <property type="entry name" value="OS01G0277700 PROTEIN"/>
    <property type="match status" value="1"/>
</dbReference>
<accession>A0A2W5HHN2</accession>
<protein>
    <recommendedName>
        <fullName evidence="4">Urease accessory protein UreH-like transmembrane domain-containing protein</fullName>
    </recommendedName>
</protein>
<dbReference type="EMBL" id="QFOT01000085">
    <property type="protein sequence ID" value="PZP55152.1"/>
    <property type="molecule type" value="Genomic_DNA"/>
</dbReference>
<dbReference type="AlphaFoldDB" id="A0A2W5HHN2"/>
<feature type="transmembrane region" description="Helical" evidence="1">
    <location>
        <begin position="81"/>
        <end position="102"/>
    </location>
</feature>
<evidence type="ECO:0008006" key="4">
    <source>
        <dbReference type="Google" id="ProtNLM"/>
    </source>
</evidence>
<feature type="transmembrane region" description="Helical" evidence="1">
    <location>
        <begin position="48"/>
        <end position="75"/>
    </location>
</feature>
<sequence length="216" mass="23731">MEHSLSLIAILPIILTGLMVAFAHAALPTHWLPFVIAGKGQGWGKSKTLFVTALASLGHVFFTTILGFVVVFLGIQAETWFGHTFHLFAGCVLIGFGFFYLVKYKLGKSSHHHHHHDQENVPNKSDRAIIIGLLVMLTFSPCEGFLPVYISGIQYGWFGFILLSSVLGLATLGGMLFFTWLTLKGLDHVHVHALEKYETAILGTLLVALGLIMLFA</sequence>
<keyword evidence="1" id="KW-0472">Membrane</keyword>
<comment type="caution">
    <text evidence="2">The sequence shown here is derived from an EMBL/GenBank/DDBJ whole genome shotgun (WGS) entry which is preliminary data.</text>
</comment>
<dbReference type="PANTHER" id="PTHR36394">
    <property type="entry name" value="OS01G0277700 PROTEIN"/>
    <property type="match status" value="1"/>
</dbReference>
<feature type="transmembrane region" description="Helical" evidence="1">
    <location>
        <begin position="199"/>
        <end position="215"/>
    </location>
</feature>
<evidence type="ECO:0000313" key="2">
    <source>
        <dbReference type="EMBL" id="PZP55152.1"/>
    </source>
</evidence>
<name>A0A2W5HHN2_9BACT</name>
<keyword evidence="1" id="KW-0812">Transmembrane</keyword>
<proteinExistence type="predicted"/>
<organism evidence="2 3">
    <name type="scientific">Micavibrio aeruginosavorus</name>
    <dbReference type="NCBI Taxonomy" id="349221"/>
    <lineage>
        <taxon>Bacteria</taxon>
        <taxon>Pseudomonadati</taxon>
        <taxon>Bdellovibrionota</taxon>
        <taxon>Bdellovibrionia</taxon>
        <taxon>Bdellovibrionales</taxon>
        <taxon>Pseudobdellovibrionaceae</taxon>
        <taxon>Micavibrio</taxon>
    </lineage>
</organism>
<evidence type="ECO:0000256" key="1">
    <source>
        <dbReference type="SAM" id="Phobius"/>
    </source>
</evidence>
<keyword evidence="1" id="KW-1133">Transmembrane helix</keyword>
<gene>
    <name evidence="2" type="ORF">DI586_07760</name>
</gene>
<feature type="transmembrane region" description="Helical" evidence="1">
    <location>
        <begin position="128"/>
        <end position="150"/>
    </location>
</feature>
<dbReference type="Proteomes" id="UP000249739">
    <property type="component" value="Unassembled WGS sequence"/>
</dbReference>
<feature type="transmembrane region" description="Helical" evidence="1">
    <location>
        <begin position="6"/>
        <end position="27"/>
    </location>
</feature>
<feature type="transmembrane region" description="Helical" evidence="1">
    <location>
        <begin position="156"/>
        <end position="178"/>
    </location>
</feature>
<reference evidence="2 3" key="1">
    <citation type="submission" date="2017-08" db="EMBL/GenBank/DDBJ databases">
        <title>Infants hospitalized years apart are colonized by the same room-sourced microbial strains.</title>
        <authorList>
            <person name="Brooks B."/>
            <person name="Olm M.R."/>
            <person name="Firek B.A."/>
            <person name="Baker R."/>
            <person name="Thomas B.C."/>
            <person name="Morowitz M.J."/>
            <person name="Banfield J.F."/>
        </authorList>
    </citation>
    <scope>NUCLEOTIDE SEQUENCE [LARGE SCALE GENOMIC DNA]</scope>
    <source>
        <strain evidence="2">S2_006_000_R2_64</strain>
    </source>
</reference>
<evidence type="ECO:0000313" key="3">
    <source>
        <dbReference type="Proteomes" id="UP000249739"/>
    </source>
</evidence>